<accession>A0ACA9MQ95</accession>
<reference evidence="1" key="1">
    <citation type="submission" date="2021-06" db="EMBL/GenBank/DDBJ databases">
        <authorList>
            <person name="Kallberg Y."/>
            <person name="Tangrot J."/>
            <person name="Rosling A."/>
        </authorList>
    </citation>
    <scope>NUCLEOTIDE SEQUENCE</scope>
    <source>
        <strain evidence="1">IL203A</strain>
    </source>
</reference>
<protein>
    <submittedName>
        <fullName evidence="1">10769_t:CDS:1</fullName>
    </submittedName>
</protein>
<evidence type="ECO:0000313" key="2">
    <source>
        <dbReference type="Proteomes" id="UP000789702"/>
    </source>
</evidence>
<feature type="non-terminal residue" evidence="1">
    <location>
        <position position="1"/>
    </location>
</feature>
<name>A0ACA9MQ95_9GLOM</name>
<organism evidence="1 2">
    <name type="scientific">Dentiscutata heterogama</name>
    <dbReference type="NCBI Taxonomy" id="1316150"/>
    <lineage>
        <taxon>Eukaryota</taxon>
        <taxon>Fungi</taxon>
        <taxon>Fungi incertae sedis</taxon>
        <taxon>Mucoromycota</taxon>
        <taxon>Glomeromycotina</taxon>
        <taxon>Glomeromycetes</taxon>
        <taxon>Diversisporales</taxon>
        <taxon>Gigasporaceae</taxon>
        <taxon>Dentiscutata</taxon>
    </lineage>
</organism>
<gene>
    <name evidence="1" type="ORF">DHETER_LOCUS7309</name>
</gene>
<comment type="caution">
    <text evidence="1">The sequence shown here is derived from an EMBL/GenBank/DDBJ whole genome shotgun (WGS) entry which is preliminary data.</text>
</comment>
<sequence length="120" mass="13756">RKKDLTESQREAIIYSHWHRDSLRTIAAAVGCSKSSMWNVIKKFSRSGAELLVSNTNTKKRYEWALAHQDWTVDNFKRVLWSDKTTIYLFQGSPGHVPGSLDEPDALAKKAWNDIPPELI</sequence>
<dbReference type="EMBL" id="CAJVPU010010135">
    <property type="protein sequence ID" value="CAG8602580.1"/>
    <property type="molecule type" value="Genomic_DNA"/>
</dbReference>
<evidence type="ECO:0000313" key="1">
    <source>
        <dbReference type="EMBL" id="CAG8602580.1"/>
    </source>
</evidence>
<dbReference type="Proteomes" id="UP000789702">
    <property type="component" value="Unassembled WGS sequence"/>
</dbReference>
<keyword evidence="2" id="KW-1185">Reference proteome</keyword>
<proteinExistence type="predicted"/>